<feature type="transmembrane region" description="Helical" evidence="7">
    <location>
        <begin position="197"/>
        <end position="214"/>
    </location>
</feature>
<evidence type="ECO:0000259" key="8">
    <source>
        <dbReference type="PROSITE" id="PS50893"/>
    </source>
</evidence>
<evidence type="ECO:0000256" key="5">
    <source>
        <dbReference type="ARBA" id="ARBA00022989"/>
    </source>
</evidence>
<dbReference type="RefSeq" id="WP_264281259.1">
    <property type="nucleotide sequence ID" value="NZ_CP107006.1"/>
</dbReference>
<dbReference type="InterPro" id="IPR017871">
    <property type="entry name" value="ABC_transporter-like_CS"/>
</dbReference>
<dbReference type="InterPro" id="IPR011527">
    <property type="entry name" value="ABC1_TM_dom"/>
</dbReference>
<organism evidence="10 11">
    <name type="scientific">Chitinophaga horti</name>
    <dbReference type="NCBI Taxonomy" id="2920382"/>
    <lineage>
        <taxon>Bacteria</taxon>
        <taxon>Pseudomonadati</taxon>
        <taxon>Bacteroidota</taxon>
        <taxon>Chitinophagia</taxon>
        <taxon>Chitinophagales</taxon>
        <taxon>Chitinophagaceae</taxon>
        <taxon>Chitinophaga</taxon>
    </lineage>
</organism>
<dbReference type="InterPro" id="IPR003593">
    <property type="entry name" value="AAA+_ATPase"/>
</dbReference>
<dbReference type="GO" id="GO:0005524">
    <property type="term" value="F:ATP binding"/>
    <property type="evidence" value="ECO:0007669"/>
    <property type="project" value="UniProtKB-KW"/>
</dbReference>
<dbReference type="Gene3D" id="1.20.1560.10">
    <property type="entry name" value="ABC transporter type 1, transmembrane domain"/>
    <property type="match status" value="1"/>
</dbReference>
<comment type="subcellular location">
    <subcellularLocation>
        <location evidence="1">Cell membrane</location>
        <topology evidence="1">Multi-pass membrane protein</topology>
    </subcellularLocation>
</comment>
<dbReference type="CDD" id="cd03251">
    <property type="entry name" value="ABCC_MsbA"/>
    <property type="match status" value="1"/>
</dbReference>
<dbReference type="PANTHER" id="PTHR43394:SF1">
    <property type="entry name" value="ATP-BINDING CASSETTE SUB-FAMILY B MEMBER 10, MITOCHONDRIAL"/>
    <property type="match status" value="1"/>
</dbReference>
<dbReference type="SUPFAM" id="SSF90123">
    <property type="entry name" value="ABC transporter transmembrane region"/>
    <property type="match status" value="1"/>
</dbReference>
<accession>A0ABY6J0T1</accession>
<feature type="transmembrane region" description="Helical" evidence="7">
    <location>
        <begin position="89"/>
        <end position="113"/>
    </location>
</feature>
<name>A0ABY6J0T1_9BACT</name>
<dbReference type="Proteomes" id="UP001162741">
    <property type="component" value="Chromosome"/>
</dbReference>
<keyword evidence="2 7" id="KW-0812">Transmembrane</keyword>
<protein>
    <submittedName>
        <fullName evidence="10">ABC transporter ATP-binding protein/permease</fullName>
    </submittedName>
</protein>
<dbReference type="InterPro" id="IPR036640">
    <property type="entry name" value="ABC1_TM_sf"/>
</dbReference>
<dbReference type="PROSITE" id="PS50929">
    <property type="entry name" value="ABC_TM1F"/>
    <property type="match status" value="1"/>
</dbReference>
<dbReference type="CDD" id="cd18552">
    <property type="entry name" value="ABC_6TM_MsbA_like"/>
    <property type="match status" value="1"/>
</dbReference>
<keyword evidence="4 10" id="KW-0067">ATP-binding</keyword>
<dbReference type="PROSITE" id="PS50893">
    <property type="entry name" value="ABC_TRANSPORTER_2"/>
    <property type="match status" value="1"/>
</dbReference>
<evidence type="ECO:0000256" key="6">
    <source>
        <dbReference type="ARBA" id="ARBA00023136"/>
    </source>
</evidence>
<dbReference type="InterPro" id="IPR003439">
    <property type="entry name" value="ABC_transporter-like_ATP-bd"/>
</dbReference>
<evidence type="ECO:0000256" key="3">
    <source>
        <dbReference type="ARBA" id="ARBA00022741"/>
    </source>
</evidence>
<reference evidence="10" key="1">
    <citation type="submission" date="2022-10" db="EMBL/GenBank/DDBJ databases">
        <title>Chitinophaga sp. nov., isolated from soil.</title>
        <authorList>
            <person name="Jeon C.O."/>
        </authorList>
    </citation>
    <scope>NUCLEOTIDE SEQUENCE</scope>
    <source>
        <strain evidence="10">R8</strain>
    </source>
</reference>
<sequence length="613" mass="69090">MKVFRRLLQFATPLHHFLPEYLIYTFFGIIFGMLNFTMLIPLLDAIFKTKEDKVPVTVLPEFSVSDLKDFLTGTFEYYNNIITAEHGSIWALGFVCAIIVVAAIFANISRYLASRVMGRLRMKILERMRNDVYARLSHQSLAFYHKRQKGQILSTLTNDAQEVENSVVNSIQVFLRDPFIIIGYFAVLFMLSTKLTLFTIIFFPISGALIGYISKQLKNKSRYSQEMLGKILNVSEETIGGIRIVQGFTAESFMQRKLAYINKQFSRVSRSMFNQREMASPVSEVLGIGVVVVLVMYGGSLILSGDTSELSAAAFITYLALYSQILQPAKNISNAITTMQRGLVAAERIYEVLDEPITITEKANAQPVQSFADSISYQNMSFRYDDQHEVLRNINLDIKKGKMIALVGRSGAGKSTMVDLLPRFYDVTEGAIKIDGKDVRDLKLTDLRQLMGIVSQEAILFNETVFNNIAFGQPDADREAVMQAAKIANAHEFIKDLENGYDTNIGDRGLKLSGGQRQRLTIARAIFKNPPILILDEATSALDTESEKLVQDALNKLMQNRTSIVIAHRLSTIQHADEIIVMEKGEIVERGPHETLLQQNGIYKKLVEMQEFK</sequence>
<dbReference type="PANTHER" id="PTHR43394">
    <property type="entry name" value="ATP-DEPENDENT PERMEASE MDL1, MITOCHONDRIAL"/>
    <property type="match status" value="1"/>
</dbReference>
<dbReference type="Pfam" id="PF00005">
    <property type="entry name" value="ABC_tran"/>
    <property type="match status" value="1"/>
</dbReference>
<dbReference type="InterPro" id="IPR039421">
    <property type="entry name" value="Type_1_exporter"/>
</dbReference>
<evidence type="ECO:0000256" key="4">
    <source>
        <dbReference type="ARBA" id="ARBA00022840"/>
    </source>
</evidence>
<keyword evidence="5 7" id="KW-1133">Transmembrane helix</keyword>
<dbReference type="PROSITE" id="PS00211">
    <property type="entry name" value="ABC_TRANSPORTER_1"/>
    <property type="match status" value="1"/>
</dbReference>
<keyword evidence="3" id="KW-0547">Nucleotide-binding</keyword>
<gene>
    <name evidence="10" type="ORF">MKQ68_23905</name>
</gene>
<evidence type="ECO:0000256" key="1">
    <source>
        <dbReference type="ARBA" id="ARBA00004651"/>
    </source>
</evidence>
<feature type="domain" description="ABC transmembrane type-1" evidence="9">
    <location>
        <begin position="78"/>
        <end position="341"/>
    </location>
</feature>
<evidence type="ECO:0000256" key="2">
    <source>
        <dbReference type="ARBA" id="ARBA00022692"/>
    </source>
</evidence>
<dbReference type="SUPFAM" id="SSF52540">
    <property type="entry name" value="P-loop containing nucleoside triphosphate hydrolases"/>
    <property type="match status" value="1"/>
</dbReference>
<dbReference type="EMBL" id="CP107006">
    <property type="protein sequence ID" value="UYQ93130.1"/>
    <property type="molecule type" value="Genomic_DNA"/>
</dbReference>
<dbReference type="InterPro" id="IPR027417">
    <property type="entry name" value="P-loop_NTPase"/>
</dbReference>
<dbReference type="SMART" id="SM00382">
    <property type="entry name" value="AAA"/>
    <property type="match status" value="1"/>
</dbReference>
<keyword evidence="6 7" id="KW-0472">Membrane</keyword>
<proteinExistence type="predicted"/>
<evidence type="ECO:0000313" key="11">
    <source>
        <dbReference type="Proteomes" id="UP001162741"/>
    </source>
</evidence>
<dbReference type="Gene3D" id="3.40.50.300">
    <property type="entry name" value="P-loop containing nucleotide triphosphate hydrolases"/>
    <property type="match status" value="1"/>
</dbReference>
<feature type="transmembrane region" description="Helical" evidence="7">
    <location>
        <begin position="21"/>
        <end position="43"/>
    </location>
</feature>
<evidence type="ECO:0000313" key="10">
    <source>
        <dbReference type="EMBL" id="UYQ93130.1"/>
    </source>
</evidence>
<dbReference type="Pfam" id="PF00664">
    <property type="entry name" value="ABC_membrane"/>
    <property type="match status" value="1"/>
</dbReference>
<evidence type="ECO:0000256" key="7">
    <source>
        <dbReference type="SAM" id="Phobius"/>
    </source>
</evidence>
<feature type="transmembrane region" description="Helical" evidence="7">
    <location>
        <begin position="173"/>
        <end position="191"/>
    </location>
</feature>
<evidence type="ECO:0000259" key="9">
    <source>
        <dbReference type="PROSITE" id="PS50929"/>
    </source>
</evidence>
<keyword evidence="11" id="KW-1185">Reference proteome</keyword>
<feature type="transmembrane region" description="Helical" evidence="7">
    <location>
        <begin position="285"/>
        <end position="304"/>
    </location>
</feature>
<feature type="domain" description="ABC transporter" evidence="8">
    <location>
        <begin position="375"/>
        <end position="609"/>
    </location>
</feature>